<proteinExistence type="predicted"/>
<reference evidence="4 5" key="1">
    <citation type="submission" date="2018-06" db="EMBL/GenBank/DDBJ databases">
        <authorList>
            <consortium name="Pathogen Informatics"/>
            <person name="Doyle S."/>
        </authorList>
    </citation>
    <scope>NUCLEOTIDE SEQUENCE [LARGE SCALE GENOMIC DNA]</scope>
    <source>
        <strain evidence="4 5">NCTC11807</strain>
    </source>
</reference>
<evidence type="ECO:0000256" key="2">
    <source>
        <dbReference type="ARBA" id="ARBA00023033"/>
    </source>
</evidence>
<protein>
    <submittedName>
        <fullName evidence="4">N5,N10-methylenetetrahydromethanopterin reductase</fullName>
    </submittedName>
</protein>
<keyword evidence="1" id="KW-0560">Oxidoreductase</keyword>
<dbReference type="SUPFAM" id="SSF51679">
    <property type="entry name" value="Bacterial luciferase-like"/>
    <property type="match status" value="1"/>
</dbReference>
<organism evidence="4 5">
    <name type="scientific">Staphylococcus saccharolyticus</name>
    <dbReference type="NCBI Taxonomy" id="33028"/>
    <lineage>
        <taxon>Bacteria</taxon>
        <taxon>Bacillati</taxon>
        <taxon>Bacillota</taxon>
        <taxon>Bacilli</taxon>
        <taxon>Bacillales</taxon>
        <taxon>Staphylococcaceae</taxon>
        <taxon>Staphylococcus</taxon>
    </lineage>
</organism>
<dbReference type="Pfam" id="PF00296">
    <property type="entry name" value="Bac_luciferase"/>
    <property type="match status" value="1"/>
</dbReference>
<gene>
    <name evidence="4" type="ORF">NCTC11807_00294</name>
</gene>
<dbReference type="PANTHER" id="PTHR30137">
    <property type="entry name" value="LUCIFERASE-LIKE MONOOXYGENASE"/>
    <property type="match status" value="1"/>
</dbReference>
<dbReference type="Gene3D" id="3.20.20.30">
    <property type="entry name" value="Luciferase-like domain"/>
    <property type="match status" value="1"/>
</dbReference>
<dbReference type="GO" id="GO:0016705">
    <property type="term" value="F:oxidoreductase activity, acting on paired donors, with incorporation or reduction of molecular oxygen"/>
    <property type="evidence" value="ECO:0007669"/>
    <property type="project" value="InterPro"/>
</dbReference>
<keyword evidence="2" id="KW-0503">Monooxygenase</keyword>
<dbReference type="InterPro" id="IPR036661">
    <property type="entry name" value="Luciferase-like_sf"/>
</dbReference>
<evidence type="ECO:0000259" key="3">
    <source>
        <dbReference type="Pfam" id="PF00296"/>
    </source>
</evidence>
<accession>A0A380H0U9</accession>
<evidence type="ECO:0000313" key="4">
    <source>
        <dbReference type="EMBL" id="SUM67744.1"/>
    </source>
</evidence>
<dbReference type="EMBL" id="UHDZ01000001">
    <property type="protein sequence ID" value="SUM67744.1"/>
    <property type="molecule type" value="Genomic_DNA"/>
</dbReference>
<dbReference type="InterPro" id="IPR050766">
    <property type="entry name" value="Bact_Lucif_Oxidored"/>
</dbReference>
<feature type="domain" description="Luciferase-like" evidence="3">
    <location>
        <begin position="2"/>
        <end position="78"/>
    </location>
</feature>
<dbReference type="Proteomes" id="UP000255425">
    <property type="component" value="Unassembled WGS sequence"/>
</dbReference>
<keyword evidence="5" id="KW-1185">Reference proteome</keyword>
<dbReference type="GO" id="GO:0004497">
    <property type="term" value="F:monooxygenase activity"/>
    <property type="evidence" value="ECO:0007669"/>
    <property type="project" value="UniProtKB-KW"/>
</dbReference>
<dbReference type="InterPro" id="IPR011251">
    <property type="entry name" value="Luciferase-like_dom"/>
</dbReference>
<evidence type="ECO:0000313" key="5">
    <source>
        <dbReference type="Proteomes" id="UP000255425"/>
    </source>
</evidence>
<dbReference type="PANTHER" id="PTHR30137:SF8">
    <property type="entry name" value="BLR5498 PROTEIN"/>
    <property type="match status" value="1"/>
</dbReference>
<sequence length="88" mass="10335">MTVLSSNDPVRVYEQFSTLDAVSRGRAEIIVGRSSFIESFPLFGYNLNDYEDLFNEKLQMLLKINKHEMMSWEGKLRPSLEHWYLSTN</sequence>
<name>A0A380H0U9_9STAP</name>
<dbReference type="GO" id="GO:0005829">
    <property type="term" value="C:cytosol"/>
    <property type="evidence" value="ECO:0007669"/>
    <property type="project" value="TreeGrafter"/>
</dbReference>
<evidence type="ECO:0000256" key="1">
    <source>
        <dbReference type="ARBA" id="ARBA00023002"/>
    </source>
</evidence>
<dbReference type="AlphaFoldDB" id="A0A380H0U9"/>